<feature type="transmembrane region" description="Helical" evidence="6">
    <location>
        <begin position="285"/>
        <end position="304"/>
    </location>
</feature>
<feature type="transmembrane region" description="Helical" evidence="6">
    <location>
        <begin position="386"/>
        <end position="407"/>
    </location>
</feature>
<evidence type="ECO:0000256" key="4">
    <source>
        <dbReference type="ARBA" id="ARBA00023136"/>
    </source>
</evidence>
<feature type="transmembrane region" description="Helical" evidence="6">
    <location>
        <begin position="154"/>
        <end position="176"/>
    </location>
</feature>
<accession>A0A3M7IIZ5</accession>
<keyword evidence="2 6" id="KW-0812">Transmembrane</keyword>
<evidence type="ECO:0000256" key="1">
    <source>
        <dbReference type="ARBA" id="ARBA00004141"/>
    </source>
</evidence>
<dbReference type="Gene3D" id="1.20.1250.20">
    <property type="entry name" value="MFS general substrate transporter like domains"/>
    <property type="match status" value="2"/>
</dbReference>
<proteinExistence type="predicted"/>
<dbReference type="InterPro" id="IPR036259">
    <property type="entry name" value="MFS_trans_sf"/>
</dbReference>
<keyword evidence="3 6" id="KW-1133">Transmembrane helix</keyword>
<sequence length="605" mass="63920">MSGSSATSRHNSVDMHSSQASSEINGQSSIPTSKDERSAAPTGPGAPNEYPPTREVVVVMIAILLALFLNALDRTIVATAIPAITNEFDSLQDIGWYGSAYMLTASCFQLLFGRIYTFYTPKYVFLILIGLFEVGSAICGAAPNSVAFIVGRAIAGMGSAGITSGGIILMLSIIPLAKRPKYQGLFGAVFVGVLHSIPLWSGSWEQAISISSCRPAQANIRQGLASVIGPLLGGAFTTNVSWRWCFYINLPIGALAMIIILLILKPSPPQFQGLTFKQKVTRLDLLGELFLVPCIICLLLALQWGGSTYAWSDGRIIALLVVFGVLFLAFILVQCLMQSIATLPLGVISNRSIIAGAMFNFCFSSAMLALVYWIPTWFQAIKGTSAVGSGIDTIPLVLSLVVASILAGQAVGRIGYYTPFAMASAIIMPIGAGLISTWTVHTGSPKWIGFQVLFGFGVGLGMQQATIAAQTVLRKQDVPTGVALLFFAQQLGGAIFVSVGQNVLDSKLVSGIGRLVPDLSPERILNTGATELRRIVPTHDLQGVLVAYNSALRQVFIVATAMACLAALGAFSLEWRSVKAKEGSGGKLSDGASNSGGKPVKGDEA</sequence>
<feature type="transmembrane region" description="Helical" evidence="6">
    <location>
        <begin position="481"/>
        <end position="500"/>
    </location>
</feature>
<dbReference type="GO" id="GO:0005886">
    <property type="term" value="C:plasma membrane"/>
    <property type="evidence" value="ECO:0007669"/>
    <property type="project" value="TreeGrafter"/>
</dbReference>
<evidence type="ECO:0000259" key="7">
    <source>
        <dbReference type="PROSITE" id="PS50850"/>
    </source>
</evidence>
<evidence type="ECO:0000256" key="5">
    <source>
        <dbReference type="SAM" id="MobiDB-lite"/>
    </source>
</evidence>
<feature type="transmembrane region" description="Helical" evidence="6">
    <location>
        <begin position="246"/>
        <end position="264"/>
    </location>
</feature>
<dbReference type="VEuPathDB" id="FungiDB:BTJ68_06772"/>
<name>A0A3M7IIZ5_HORWE</name>
<dbReference type="PROSITE" id="PS50850">
    <property type="entry name" value="MFS"/>
    <property type="match status" value="1"/>
</dbReference>
<dbReference type="FunFam" id="1.20.1250.20:FF:000196">
    <property type="entry name" value="MFS toxin efflux pump (AflT)"/>
    <property type="match status" value="1"/>
</dbReference>
<dbReference type="CDD" id="cd17502">
    <property type="entry name" value="MFS_Azr1_MDR_like"/>
    <property type="match status" value="1"/>
</dbReference>
<evidence type="ECO:0000256" key="2">
    <source>
        <dbReference type="ARBA" id="ARBA00022692"/>
    </source>
</evidence>
<dbReference type="Pfam" id="PF07690">
    <property type="entry name" value="MFS_1"/>
    <property type="match status" value="2"/>
</dbReference>
<organism evidence="8 9">
    <name type="scientific">Hortaea werneckii</name>
    <name type="common">Black yeast</name>
    <name type="synonym">Cladosporium werneckii</name>
    <dbReference type="NCBI Taxonomy" id="91943"/>
    <lineage>
        <taxon>Eukaryota</taxon>
        <taxon>Fungi</taxon>
        <taxon>Dikarya</taxon>
        <taxon>Ascomycota</taxon>
        <taxon>Pezizomycotina</taxon>
        <taxon>Dothideomycetes</taxon>
        <taxon>Dothideomycetidae</taxon>
        <taxon>Mycosphaerellales</taxon>
        <taxon>Teratosphaeriaceae</taxon>
        <taxon>Hortaea</taxon>
    </lineage>
</organism>
<dbReference type="SUPFAM" id="SSF103473">
    <property type="entry name" value="MFS general substrate transporter"/>
    <property type="match status" value="1"/>
</dbReference>
<feature type="region of interest" description="Disordered" evidence="5">
    <location>
        <begin position="1"/>
        <end position="49"/>
    </location>
</feature>
<reference evidence="8 9" key="1">
    <citation type="journal article" date="2018" name="BMC Genomics">
        <title>Genomic evidence for intraspecific hybridization in a clonal and extremely halotolerant yeast.</title>
        <authorList>
            <person name="Gostincar C."/>
            <person name="Stajich J.E."/>
            <person name="Zupancic J."/>
            <person name="Zalar P."/>
            <person name="Gunde-Cimerman N."/>
        </authorList>
    </citation>
    <scope>NUCLEOTIDE SEQUENCE [LARGE SCALE GENOMIC DNA]</scope>
    <source>
        <strain evidence="8 9">EXF-120</strain>
    </source>
</reference>
<feature type="transmembrane region" description="Helical" evidence="6">
    <location>
        <begin position="551"/>
        <end position="571"/>
    </location>
</feature>
<feature type="transmembrane region" description="Helical" evidence="6">
    <location>
        <begin position="353"/>
        <end position="374"/>
    </location>
</feature>
<evidence type="ECO:0000313" key="8">
    <source>
        <dbReference type="EMBL" id="RMZ25455.1"/>
    </source>
</evidence>
<feature type="domain" description="Major facilitator superfamily (MFS) profile" evidence="7">
    <location>
        <begin position="59"/>
        <end position="578"/>
    </location>
</feature>
<dbReference type="OrthoDB" id="10021397at2759"/>
<dbReference type="Proteomes" id="UP000281677">
    <property type="component" value="Unassembled WGS sequence"/>
</dbReference>
<evidence type="ECO:0000256" key="6">
    <source>
        <dbReference type="SAM" id="Phobius"/>
    </source>
</evidence>
<feature type="transmembrane region" description="Helical" evidence="6">
    <location>
        <begin position="447"/>
        <end position="469"/>
    </location>
</feature>
<feature type="transmembrane region" description="Helical" evidence="6">
    <location>
        <begin position="414"/>
        <end position="435"/>
    </location>
</feature>
<keyword evidence="4 6" id="KW-0472">Membrane</keyword>
<dbReference type="PANTHER" id="PTHR23501:SF201">
    <property type="entry name" value="MFS AFLATOXIN EFFLUX PUMP"/>
    <property type="match status" value="1"/>
</dbReference>
<comment type="subcellular location">
    <subcellularLocation>
        <location evidence="1">Membrane</location>
        <topology evidence="1">Multi-pass membrane protein</topology>
    </subcellularLocation>
</comment>
<evidence type="ECO:0000313" key="9">
    <source>
        <dbReference type="Proteomes" id="UP000281677"/>
    </source>
</evidence>
<protein>
    <recommendedName>
        <fullName evidence="7">Major facilitator superfamily (MFS) profile domain-containing protein</fullName>
    </recommendedName>
</protein>
<evidence type="ECO:0000256" key="3">
    <source>
        <dbReference type="ARBA" id="ARBA00022989"/>
    </source>
</evidence>
<dbReference type="InterPro" id="IPR011701">
    <property type="entry name" value="MFS"/>
</dbReference>
<dbReference type="PANTHER" id="PTHR23501">
    <property type="entry name" value="MAJOR FACILITATOR SUPERFAMILY"/>
    <property type="match status" value="1"/>
</dbReference>
<feature type="region of interest" description="Disordered" evidence="5">
    <location>
        <begin position="582"/>
        <end position="605"/>
    </location>
</feature>
<comment type="caution">
    <text evidence="8">The sequence shown here is derived from an EMBL/GenBank/DDBJ whole genome shotgun (WGS) entry which is preliminary data.</text>
</comment>
<dbReference type="AlphaFoldDB" id="A0A3M7IIZ5"/>
<dbReference type="GO" id="GO:0022857">
    <property type="term" value="F:transmembrane transporter activity"/>
    <property type="evidence" value="ECO:0007669"/>
    <property type="project" value="InterPro"/>
</dbReference>
<feature type="transmembrane region" description="Helical" evidence="6">
    <location>
        <begin position="316"/>
        <end position="341"/>
    </location>
</feature>
<feature type="compositionally biased region" description="Polar residues" evidence="5">
    <location>
        <begin position="1"/>
        <end position="32"/>
    </location>
</feature>
<feature type="transmembrane region" description="Helical" evidence="6">
    <location>
        <begin position="123"/>
        <end position="142"/>
    </location>
</feature>
<dbReference type="InterPro" id="IPR020846">
    <property type="entry name" value="MFS_dom"/>
</dbReference>
<gene>
    <name evidence="8" type="ORF">D0859_10487</name>
</gene>
<feature type="transmembrane region" description="Helical" evidence="6">
    <location>
        <begin position="182"/>
        <end position="202"/>
    </location>
</feature>
<dbReference type="EMBL" id="QWIT01000353">
    <property type="protein sequence ID" value="RMZ25455.1"/>
    <property type="molecule type" value="Genomic_DNA"/>
</dbReference>
<feature type="transmembrane region" description="Helical" evidence="6">
    <location>
        <begin position="94"/>
        <end position="117"/>
    </location>
</feature>
<feature type="transmembrane region" description="Helical" evidence="6">
    <location>
        <begin position="56"/>
        <end position="73"/>
    </location>
</feature>